<dbReference type="GO" id="GO:0004497">
    <property type="term" value="F:monooxygenase activity"/>
    <property type="evidence" value="ECO:0007669"/>
    <property type="project" value="UniProtKB-KW"/>
</dbReference>
<dbReference type="AlphaFoldDB" id="A0A7H8N040"/>
<dbReference type="PANTHER" id="PTHR46696:SF1">
    <property type="entry name" value="CYTOCHROME P450 YJIB-RELATED"/>
    <property type="match status" value="1"/>
</dbReference>
<proteinExistence type="inferred from homology"/>
<sequence length="409" mass="45463">MATTIPDELTWPDSFPTRGHGLPPEMFDILRRERPIAPVIFPSGHRAWLVTRRTDITAIGSSRNFSRNLTCPGSQRIAGDDFNSVPGGIFNLDPPEHTTVRRVVQPFFNPAAATALQPAIALAASDLATALREGPNPADLHRAYAHPLAATLACDLMRVAPRQRRKIVPRLRSQVDYTTPAAKIDTSTRWMLDFATEVIEAKRADYDNGREPRDPVEALIRAHDQGTITAEHLHATVMYLFVTSAEPVTGPVTTGVYTLLRHGDQLARILRDPGLWPTAVAELLRLHHNGMTSMPRLALADTELHGVRIRAGDAVVTPWVAATWDPEHYKQPERFRLDRSTREDPAITFGTGPHFCLGVNIARTYLQTALSTLFTQLPDLALAAKHEDIAWEPDTYLFTRPTELPVTWS</sequence>
<dbReference type="InterPro" id="IPR036396">
    <property type="entry name" value="Cyt_P450_sf"/>
</dbReference>
<keyword evidence="2" id="KW-0349">Heme</keyword>
<keyword evidence="3" id="KW-0614">Plasmid</keyword>
<dbReference type="GO" id="GO:0016705">
    <property type="term" value="F:oxidoreductase activity, acting on paired donors, with incorporation or reduction of molecular oxygen"/>
    <property type="evidence" value="ECO:0007669"/>
    <property type="project" value="InterPro"/>
</dbReference>
<geneLocation type="plasmid" evidence="3 4">
    <name>unnamed1</name>
</geneLocation>
<dbReference type="InterPro" id="IPR017972">
    <property type="entry name" value="Cyt_P450_CS"/>
</dbReference>
<dbReference type="InterPro" id="IPR001128">
    <property type="entry name" value="Cyt_P450"/>
</dbReference>
<protein>
    <submittedName>
        <fullName evidence="3">Cytochrome P450</fullName>
    </submittedName>
</protein>
<dbReference type="PANTHER" id="PTHR46696">
    <property type="entry name" value="P450, PUTATIVE (EUROFUNG)-RELATED"/>
    <property type="match status" value="1"/>
</dbReference>
<dbReference type="GeneID" id="87636384"/>
<dbReference type="Pfam" id="PF00067">
    <property type="entry name" value="p450"/>
    <property type="match status" value="1"/>
</dbReference>
<keyword evidence="2" id="KW-0479">Metal-binding</keyword>
<dbReference type="EMBL" id="CP054927">
    <property type="protein sequence ID" value="QKW47703.1"/>
    <property type="molecule type" value="Genomic_DNA"/>
</dbReference>
<keyword evidence="2" id="KW-0503">Monooxygenase</keyword>
<dbReference type="PROSITE" id="PS00086">
    <property type="entry name" value="CYTOCHROME_P450"/>
    <property type="match status" value="1"/>
</dbReference>
<gene>
    <name evidence="3" type="ORF">HUT09_34465</name>
</gene>
<organism evidence="3 4">
    <name type="scientific">Streptomyces microflavus</name>
    <name type="common">Streptomyces lipmanii</name>
    <dbReference type="NCBI Taxonomy" id="1919"/>
    <lineage>
        <taxon>Bacteria</taxon>
        <taxon>Bacillati</taxon>
        <taxon>Actinomycetota</taxon>
        <taxon>Actinomycetes</taxon>
        <taxon>Kitasatosporales</taxon>
        <taxon>Streptomycetaceae</taxon>
        <taxon>Streptomyces</taxon>
    </lineage>
</organism>
<evidence type="ECO:0000256" key="1">
    <source>
        <dbReference type="ARBA" id="ARBA00010617"/>
    </source>
</evidence>
<evidence type="ECO:0000313" key="4">
    <source>
        <dbReference type="Proteomes" id="UP000509345"/>
    </source>
</evidence>
<reference evidence="3 4" key="1">
    <citation type="submission" date="2020-06" db="EMBL/GenBank/DDBJ databases">
        <title>Genome mining for natural products.</title>
        <authorList>
            <person name="Zhang B."/>
            <person name="Shi J."/>
            <person name="Ge H."/>
        </authorList>
    </citation>
    <scope>NUCLEOTIDE SEQUENCE [LARGE SCALE GENOMIC DNA]</scope>
    <source>
        <strain evidence="3 4">NA06532</strain>
        <plasmid evidence="3 4">unnamed1</plasmid>
    </source>
</reference>
<evidence type="ECO:0000313" key="3">
    <source>
        <dbReference type="EMBL" id="QKW47703.1"/>
    </source>
</evidence>
<accession>A0A7H8N040</accession>
<keyword evidence="2" id="KW-0408">Iron</keyword>
<dbReference type="GO" id="GO:0005506">
    <property type="term" value="F:iron ion binding"/>
    <property type="evidence" value="ECO:0007669"/>
    <property type="project" value="InterPro"/>
</dbReference>
<dbReference type="Proteomes" id="UP000509345">
    <property type="component" value="Plasmid unnamed1"/>
</dbReference>
<dbReference type="GO" id="GO:0020037">
    <property type="term" value="F:heme binding"/>
    <property type="evidence" value="ECO:0007669"/>
    <property type="project" value="InterPro"/>
</dbReference>
<dbReference type="Gene3D" id="1.10.630.10">
    <property type="entry name" value="Cytochrome P450"/>
    <property type="match status" value="1"/>
</dbReference>
<dbReference type="SUPFAM" id="SSF48264">
    <property type="entry name" value="Cytochrome P450"/>
    <property type="match status" value="1"/>
</dbReference>
<keyword evidence="2" id="KW-0560">Oxidoreductase</keyword>
<name>A0A7H8N040_STRMI</name>
<evidence type="ECO:0000256" key="2">
    <source>
        <dbReference type="RuleBase" id="RU000461"/>
    </source>
</evidence>
<comment type="similarity">
    <text evidence="1 2">Belongs to the cytochrome P450 family.</text>
</comment>
<dbReference type="RefSeq" id="WP_176145607.1">
    <property type="nucleotide sequence ID" value="NZ_CP054927.1"/>
</dbReference>